<keyword evidence="1" id="KW-0472">Membrane</keyword>
<evidence type="ECO:0000256" key="1">
    <source>
        <dbReference type="SAM" id="Phobius"/>
    </source>
</evidence>
<feature type="signal peptide" evidence="2">
    <location>
        <begin position="1"/>
        <end position="20"/>
    </location>
</feature>
<keyword evidence="2" id="KW-0732">Signal</keyword>
<reference evidence="3 4" key="1">
    <citation type="journal article" date="2019" name="Commun. Biol.">
        <title>The bagworm genome reveals a unique fibroin gene that provides high tensile strength.</title>
        <authorList>
            <person name="Kono N."/>
            <person name="Nakamura H."/>
            <person name="Ohtoshi R."/>
            <person name="Tomita M."/>
            <person name="Numata K."/>
            <person name="Arakawa K."/>
        </authorList>
    </citation>
    <scope>NUCLEOTIDE SEQUENCE [LARGE SCALE GENOMIC DNA]</scope>
</reference>
<comment type="caution">
    <text evidence="3">The sequence shown here is derived from an EMBL/GenBank/DDBJ whole genome shotgun (WGS) entry which is preliminary data.</text>
</comment>
<evidence type="ECO:0000313" key="4">
    <source>
        <dbReference type="Proteomes" id="UP000299102"/>
    </source>
</evidence>
<sequence>MKNASTLFLSLISVIVPLTGNTISTIFTADVLCHVRKFLYCSDYCFIIFIPLSFQILVGQGLVNTKDTKKPTSRIAAKATEDL</sequence>
<gene>
    <name evidence="3" type="ORF">EVAR_25011_1</name>
</gene>
<dbReference type="EMBL" id="BGZK01000288">
    <property type="protein sequence ID" value="GBP34410.1"/>
    <property type="molecule type" value="Genomic_DNA"/>
</dbReference>
<feature type="transmembrane region" description="Helical" evidence="1">
    <location>
        <begin position="44"/>
        <end position="63"/>
    </location>
</feature>
<feature type="chain" id="PRO_5020024440" evidence="2">
    <location>
        <begin position="21"/>
        <end position="83"/>
    </location>
</feature>
<keyword evidence="1" id="KW-1133">Transmembrane helix</keyword>
<dbReference type="AlphaFoldDB" id="A0A4C1V797"/>
<organism evidence="3 4">
    <name type="scientific">Eumeta variegata</name>
    <name type="common">Bagworm moth</name>
    <name type="synonym">Eumeta japonica</name>
    <dbReference type="NCBI Taxonomy" id="151549"/>
    <lineage>
        <taxon>Eukaryota</taxon>
        <taxon>Metazoa</taxon>
        <taxon>Ecdysozoa</taxon>
        <taxon>Arthropoda</taxon>
        <taxon>Hexapoda</taxon>
        <taxon>Insecta</taxon>
        <taxon>Pterygota</taxon>
        <taxon>Neoptera</taxon>
        <taxon>Endopterygota</taxon>
        <taxon>Lepidoptera</taxon>
        <taxon>Glossata</taxon>
        <taxon>Ditrysia</taxon>
        <taxon>Tineoidea</taxon>
        <taxon>Psychidae</taxon>
        <taxon>Oiketicinae</taxon>
        <taxon>Eumeta</taxon>
    </lineage>
</organism>
<name>A0A4C1V797_EUMVA</name>
<proteinExistence type="predicted"/>
<evidence type="ECO:0000256" key="2">
    <source>
        <dbReference type="SAM" id="SignalP"/>
    </source>
</evidence>
<protein>
    <submittedName>
        <fullName evidence="3">Uncharacterized protein</fullName>
    </submittedName>
</protein>
<dbReference type="Proteomes" id="UP000299102">
    <property type="component" value="Unassembled WGS sequence"/>
</dbReference>
<keyword evidence="1" id="KW-0812">Transmembrane</keyword>
<accession>A0A4C1V797</accession>
<evidence type="ECO:0000313" key="3">
    <source>
        <dbReference type="EMBL" id="GBP34410.1"/>
    </source>
</evidence>
<keyword evidence="4" id="KW-1185">Reference proteome</keyword>